<evidence type="ECO:0000256" key="16">
    <source>
        <dbReference type="ARBA" id="ARBA00064034"/>
    </source>
</evidence>
<dbReference type="Pfam" id="PF06911">
    <property type="entry name" value="Senescence"/>
    <property type="match status" value="1"/>
</dbReference>
<evidence type="ECO:0000256" key="5">
    <source>
        <dbReference type="ARBA" id="ARBA00022490"/>
    </source>
</evidence>
<evidence type="ECO:0000256" key="2">
    <source>
        <dbReference type="ARBA" id="ARBA00004496"/>
    </source>
</evidence>
<comment type="caution">
    <text evidence="19">The sequence shown here is derived from an EMBL/GenBank/DDBJ whole genome shotgun (WGS) entry which is preliminary data.</text>
</comment>
<evidence type="ECO:0000256" key="17">
    <source>
        <dbReference type="ARBA" id="ARBA00067916"/>
    </source>
</evidence>
<dbReference type="EMBL" id="JAFJMO010000005">
    <property type="protein sequence ID" value="KAJ8275571.1"/>
    <property type="molecule type" value="Genomic_DNA"/>
</dbReference>
<dbReference type="GO" id="GO:0016042">
    <property type="term" value="P:lipid catabolic process"/>
    <property type="evidence" value="ECO:0007669"/>
    <property type="project" value="UniProtKB-KW"/>
</dbReference>
<dbReference type="GO" id="GO:0008289">
    <property type="term" value="F:lipid binding"/>
    <property type="evidence" value="ECO:0007669"/>
    <property type="project" value="UniProtKB-KW"/>
</dbReference>
<dbReference type="GO" id="GO:0030514">
    <property type="term" value="P:negative regulation of BMP signaling pathway"/>
    <property type="evidence" value="ECO:0007669"/>
    <property type="project" value="TreeGrafter"/>
</dbReference>
<reference evidence="19" key="1">
    <citation type="journal article" date="2023" name="Science">
        <title>Genome structures resolve the early diversification of teleost fishes.</title>
        <authorList>
            <person name="Parey E."/>
            <person name="Louis A."/>
            <person name="Montfort J."/>
            <person name="Bouchez O."/>
            <person name="Roques C."/>
            <person name="Iampietro C."/>
            <person name="Lluch J."/>
            <person name="Castinel A."/>
            <person name="Donnadieu C."/>
            <person name="Desvignes T."/>
            <person name="Floi Bucao C."/>
            <person name="Jouanno E."/>
            <person name="Wen M."/>
            <person name="Mejri S."/>
            <person name="Dirks R."/>
            <person name="Jansen H."/>
            <person name="Henkel C."/>
            <person name="Chen W.J."/>
            <person name="Zahm M."/>
            <person name="Cabau C."/>
            <person name="Klopp C."/>
            <person name="Thompson A.W."/>
            <person name="Robinson-Rechavi M."/>
            <person name="Braasch I."/>
            <person name="Lecointre G."/>
            <person name="Bobe J."/>
            <person name="Postlethwait J.H."/>
            <person name="Berthelot C."/>
            <person name="Roest Crollius H."/>
            <person name="Guiguen Y."/>
        </authorList>
    </citation>
    <scope>NUCLEOTIDE SEQUENCE</scope>
    <source>
        <strain evidence="19">Concon-B</strain>
    </source>
</reference>
<dbReference type="AlphaFoldDB" id="A0A9Q1I178"/>
<gene>
    <name evidence="19" type="ORF">COCON_G00073230</name>
</gene>
<keyword evidence="4" id="KW-0813">Transport</keyword>
<evidence type="ECO:0000256" key="3">
    <source>
        <dbReference type="ARBA" id="ARBA00004502"/>
    </source>
</evidence>
<evidence type="ECO:0000256" key="9">
    <source>
        <dbReference type="ARBA" id="ARBA00022843"/>
    </source>
</evidence>
<keyword evidence="11" id="KW-0007">Acetylation</keyword>
<keyword evidence="14" id="KW-0446">Lipid-binding</keyword>
<dbReference type="GO" id="GO:0006869">
    <property type="term" value="P:lipid transport"/>
    <property type="evidence" value="ECO:0007669"/>
    <property type="project" value="UniProtKB-KW"/>
</dbReference>
<dbReference type="SMART" id="SM00745">
    <property type="entry name" value="MIT"/>
    <property type="match status" value="1"/>
</dbReference>
<evidence type="ECO:0000256" key="11">
    <source>
        <dbReference type="ARBA" id="ARBA00022990"/>
    </source>
</evidence>
<organism evidence="19 20">
    <name type="scientific">Conger conger</name>
    <name type="common">Conger eel</name>
    <name type="synonym">Muraena conger</name>
    <dbReference type="NCBI Taxonomy" id="82655"/>
    <lineage>
        <taxon>Eukaryota</taxon>
        <taxon>Metazoa</taxon>
        <taxon>Chordata</taxon>
        <taxon>Craniata</taxon>
        <taxon>Vertebrata</taxon>
        <taxon>Euteleostomi</taxon>
        <taxon>Actinopterygii</taxon>
        <taxon>Neopterygii</taxon>
        <taxon>Teleostei</taxon>
        <taxon>Anguilliformes</taxon>
        <taxon>Congridae</taxon>
        <taxon>Conger</taxon>
    </lineage>
</organism>
<dbReference type="OrthoDB" id="20821at2759"/>
<keyword evidence="10" id="KW-0442">Lipid degradation</keyword>
<dbReference type="InterPro" id="IPR045036">
    <property type="entry name" value="Spartin-like"/>
</dbReference>
<keyword evidence="9" id="KW-0832">Ubl conjugation</keyword>
<evidence type="ECO:0000256" key="10">
    <source>
        <dbReference type="ARBA" id="ARBA00022963"/>
    </source>
</evidence>
<evidence type="ECO:0000256" key="15">
    <source>
        <dbReference type="ARBA" id="ARBA00054810"/>
    </source>
</evidence>
<feature type="domain" description="MIT" evidence="18">
    <location>
        <begin position="30"/>
        <end position="108"/>
    </location>
</feature>
<dbReference type="InterPro" id="IPR009686">
    <property type="entry name" value="Senescence/spartin_C"/>
</dbReference>
<evidence type="ECO:0000256" key="6">
    <source>
        <dbReference type="ARBA" id="ARBA00022499"/>
    </source>
</evidence>
<keyword evidence="6" id="KW-1017">Isopeptide bond</keyword>
<evidence type="ECO:0000313" key="19">
    <source>
        <dbReference type="EMBL" id="KAJ8275571.1"/>
    </source>
</evidence>
<dbReference type="GO" id="GO:0030496">
    <property type="term" value="C:midbody"/>
    <property type="evidence" value="ECO:0007669"/>
    <property type="project" value="UniProtKB-SubCell"/>
</dbReference>
<evidence type="ECO:0000256" key="8">
    <source>
        <dbReference type="ARBA" id="ARBA00022677"/>
    </source>
</evidence>
<keyword evidence="7" id="KW-0597">Phosphoprotein</keyword>
<evidence type="ECO:0000259" key="18">
    <source>
        <dbReference type="SMART" id="SM00745"/>
    </source>
</evidence>
<evidence type="ECO:0000256" key="7">
    <source>
        <dbReference type="ARBA" id="ARBA00022553"/>
    </source>
</evidence>
<evidence type="ECO:0000256" key="13">
    <source>
        <dbReference type="ARBA" id="ARBA00023098"/>
    </source>
</evidence>
<evidence type="ECO:0000313" key="20">
    <source>
        <dbReference type="Proteomes" id="UP001152803"/>
    </source>
</evidence>
<keyword evidence="12" id="KW-0445">Lipid transport</keyword>
<dbReference type="PANTHER" id="PTHR21068">
    <property type="entry name" value="SPARTIN"/>
    <property type="match status" value="1"/>
</dbReference>
<accession>A0A9Q1I178</accession>
<name>A0A9Q1I178_CONCO</name>
<evidence type="ECO:0000256" key="14">
    <source>
        <dbReference type="ARBA" id="ARBA00023121"/>
    </source>
</evidence>
<evidence type="ECO:0000256" key="12">
    <source>
        <dbReference type="ARBA" id="ARBA00023055"/>
    </source>
</evidence>
<dbReference type="PANTHER" id="PTHR21068:SF43">
    <property type="entry name" value="SPARTIN"/>
    <property type="match status" value="1"/>
</dbReference>
<dbReference type="InterPro" id="IPR007330">
    <property type="entry name" value="MIT_dom"/>
</dbReference>
<dbReference type="FunFam" id="1.20.58.80:FF:000009">
    <property type="entry name" value="spartin isoform X1"/>
    <property type="match status" value="1"/>
</dbReference>
<dbReference type="Gene3D" id="1.20.58.80">
    <property type="entry name" value="Phosphotransferase system, lactose/cellobiose-type IIA subunit"/>
    <property type="match status" value="1"/>
</dbReference>
<sequence>MSSTFVHNLKGSGMEEDSLDVFNPLGLFIIRDDYEKGLECLDRALTADEARNAAAALELYRRGRQHLHRGMGVDSSRPECVGAAWDSARQMQRKMSQTLGNITTRLAALETAPTATPAPELSPAQSLYLPLPTPDHQGASAPTRVPLPGFAPLRVSPTMHPGEQPPAYTPQAADGHLSLSYGTEAGELSLVRDTPTLQSPFASRSASLGLGGEEGQDLLFFPEGVQIFFVEPEGQVSAPSYPGYLRITRLHSQQCPERAYSPPTAVLQVCDWVYPLTPTSPVLLCNSGVFMFPDTLAPMPGSYVGVVLSSELPESDRRLFQFHLAQLTDLRHQAPEVVAEAENLCEKVPLGPLEQTPTLGATVAEKEKKKVEEEEEEEEVPLPEWSEKVAQGILTGASWLSWGLVKGAEYTEKAIQKGASKLRERITPEDTPTEVSPNVAKGLQVAKQASGGAVRVSQLLVDGVCTVAGHVGRELAPHVKKHGSKLIPESMKKDPKGRSTLDGAKAVAVSSMQGLATVWTGLEVASKNVGKSVATETVSTVKHKYRGLENVLDPPSSSNH</sequence>
<dbReference type="SUPFAM" id="SSF116846">
    <property type="entry name" value="MIT domain"/>
    <property type="match status" value="1"/>
</dbReference>
<dbReference type="GO" id="GO:0005811">
    <property type="term" value="C:lipid droplet"/>
    <property type="evidence" value="ECO:0007669"/>
    <property type="project" value="UniProtKB-SubCell"/>
</dbReference>
<protein>
    <recommendedName>
        <fullName evidence="17">Spartin</fullName>
    </recommendedName>
</protein>
<keyword evidence="8" id="KW-0551">Lipid droplet</keyword>
<dbReference type="InterPro" id="IPR036181">
    <property type="entry name" value="MIT_dom_sf"/>
</dbReference>
<proteinExistence type="predicted"/>
<dbReference type="GO" id="GO:0051301">
    <property type="term" value="P:cell division"/>
    <property type="evidence" value="ECO:0007669"/>
    <property type="project" value="TreeGrafter"/>
</dbReference>
<comment type="subunit">
    <text evidence="16">Interacts with ITCH and WWP1. Interacts (via MIT domain) with IST1; leading to the recruitment of SPART to midbodies. Interacts with MAP1LC3A and MAP1LC3C.</text>
</comment>
<dbReference type="GO" id="GO:0061724">
    <property type="term" value="P:lipophagy"/>
    <property type="evidence" value="ECO:0007669"/>
    <property type="project" value="UniProtKB-ARBA"/>
</dbReference>
<dbReference type="Proteomes" id="UP001152803">
    <property type="component" value="Unassembled WGS sequence"/>
</dbReference>
<keyword evidence="5" id="KW-0963">Cytoplasm</keyword>
<keyword evidence="20" id="KW-1185">Reference proteome</keyword>
<dbReference type="GO" id="GO:0005737">
    <property type="term" value="C:cytoplasm"/>
    <property type="evidence" value="ECO:0007669"/>
    <property type="project" value="UniProtKB-SubCell"/>
</dbReference>
<keyword evidence="13" id="KW-0443">Lipid metabolism</keyword>
<comment type="function">
    <text evidence="15">Lipophagy receptor that plays an important role in lipid droplet (LD) turnover in motor neurons. Localizes to LDs and interacts with components of the autophagy machinery, such as MAP1LC3A/C proteins to deliver LDs to autophagosomes for degradation via lipophagy. Lipid transfer protein required for lipid droplet degradation, including by lipophagy. Can bind and transfer all lipid species found in lipid droplets, from phospholipids to triglycerides and sterol esters but the direction of lipid transfer by spartin and its cargos are unknown. May be implicated in endosomal trafficking, or microtubule dynamics, or both. Participates in cytokinesis.</text>
</comment>
<evidence type="ECO:0000256" key="4">
    <source>
        <dbReference type="ARBA" id="ARBA00022448"/>
    </source>
</evidence>
<dbReference type="GO" id="GO:0005886">
    <property type="term" value="C:plasma membrane"/>
    <property type="evidence" value="ECO:0007669"/>
    <property type="project" value="TreeGrafter"/>
</dbReference>
<evidence type="ECO:0000256" key="1">
    <source>
        <dbReference type="ARBA" id="ARBA00004214"/>
    </source>
</evidence>
<comment type="subcellular location">
    <subcellularLocation>
        <location evidence="2">Cytoplasm</location>
    </subcellularLocation>
    <subcellularLocation>
        <location evidence="3">Lipid droplet</location>
    </subcellularLocation>
    <subcellularLocation>
        <location evidence="1">Midbody</location>
    </subcellularLocation>
</comment>